<keyword evidence="5" id="KW-0067">ATP-binding</keyword>
<dbReference type="InterPro" id="IPR003439">
    <property type="entry name" value="ABC_transporter-like_ATP-bd"/>
</dbReference>
<accession>A0A0F9LEL4</accession>
<dbReference type="Gene3D" id="3.40.50.300">
    <property type="entry name" value="P-loop containing nucleotide triphosphate hydrolases"/>
    <property type="match status" value="1"/>
</dbReference>
<comment type="subcellular location">
    <subcellularLocation>
        <location evidence="1">Cell membrane</location>
        <topology evidence="1">Peripheral membrane protein</topology>
        <orientation evidence="1">Cytoplasmic side</orientation>
    </subcellularLocation>
</comment>
<evidence type="ECO:0000256" key="9">
    <source>
        <dbReference type="SAM" id="MobiDB-lite"/>
    </source>
</evidence>
<evidence type="ECO:0000256" key="4">
    <source>
        <dbReference type="ARBA" id="ARBA00022741"/>
    </source>
</evidence>
<dbReference type="InterPro" id="IPR025302">
    <property type="entry name" value="DrrA1/2-like_C"/>
</dbReference>
<gene>
    <name evidence="11" type="ORF">LCGC14_1519680</name>
</gene>
<evidence type="ECO:0000256" key="6">
    <source>
        <dbReference type="ARBA" id="ARBA00022967"/>
    </source>
</evidence>
<dbReference type="InterPro" id="IPR017871">
    <property type="entry name" value="ABC_transporter-like_CS"/>
</dbReference>
<evidence type="ECO:0000256" key="7">
    <source>
        <dbReference type="ARBA" id="ARBA00023136"/>
    </source>
</evidence>
<evidence type="ECO:0000256" key="2">
    <source>
        <dbReference type="ARBA" id="ARBA00022448"/>
    </source>
</evidence>
<dbReference type="GO" id="GO:0005886">
    <property type="term" value="C:plasma membrane"/>
    <property type="evidence" value="ECO:0007669"/>
    <property type="project" value="UniProtKB-SubCell"/>
</dbReference>
<evidence type="ECO:0000256" key="1">
    <source>
        <dbReference type="ARBA" id="ARBA00004413"/>
    </source>
</evidence>
<dbReference type="GO" id="GO:0005524">
    <property type="term" value="F:ATP binding"/>
    <property type="evidence" value="ECO:0007669"/>
    <property type="project" value="UniProtKB-KW"/>
</dbReference>
<name>A0A0F9LEL4_9ZZZZ</name>
<keyword evidence="3" id="KW-1003">Cell membrane</keyword>
<dbReference type="Pfam" id="PF00005">
    <property type="entry name" value="ABC_tran"/>
    <property type="match status" value="1"/>
</dbReference>
<dbReference type="AlphaFoldDB" id="A0A0F9LEL4"/>
<dbReference type="PANTHER" id="PTHR43582:SF2">
    <property type="entry name" value="LINEARMYCIN RESISTANCE ATP-BINDING PROTEIN LNRL"/>
    <property type="match status" value="1"/>
</dbReference>
<dbReference type="EMBL" id="LAZR01011254">
    <property type="protein sequence ID" value="KKM62635.1"/>
    <property type="molecule type" value="Genomic_DNA"/>
</dbReference>
<dbReference type="SMART" id="SM00382">
    <property type="entry name" value="AAA"/>
    <property type="match status" value="1"/>
</dbReference>
<evidence type="ECO:0000256" key="3">
    <source>
        <dbReference type="ARBA" id="ARBA00022475"/>
    </source>
</evidence>
<comment type="caution">
    <text evidence="11">The sequence shown here is derived from an EMBL/GenBank/DDBJ whole genome shotgun (WGS) entry which is preliminary data.</text>
</comment>
<dbReference type="NCBIfam" id="TIGR01188">
    <property type="entry name" value="drrA"/>
    <property type="match status" value="1"/>
</dbReference>
<evidence type="ECO:0000256" key="8">
    <source>
        <dbReference type="ARBA" id="ARBA00049985"/>
    </source>
</evidence>
<keyword evidence="2" id="KW-0813">Transport</keyword>
<proteinExistence type="inferred from homology"/>
<sequence>MSNYAIQVDNLTKKFNGFTAVDQITFTVKTGELFGLLGPNGAGKTTTINMLSTLLKATSGYGEVSGYDISRNKDNIRRSIGVVFQEPALDTKLTGKENLVFHAMMYGIKKQERIKRIKEVLELVELTEKEKVLVEKYSGGMKRRLEIARGLIHEPKVLFLDEPTLGLDVQTRRHIWDYIKRLNKEGNVTIILTTHYMEEADFLCDRIAIIDRGKFVAMDAPGRLKDILGGDVVSLEIEGNPDALIEQIGSLDWIKNITRHDETLSLTMDRGERRIPELIHVAQKNEVEVTCVHLRKPSLEDVFLHFTGRTMREEEASQTERNREILRSRFGRRR</sequence>
<evidence type="ECO:0000259" key="10">
    <source>
        <dbReference type="PROSITE" id="PS50893"/>
    </source>
</evidence>
<dbReference type="GO" id="GO:1900753">
    <property type="term" value="P:doxorubicin transport"/>
    <property type="evidence" value="ECO:0007669"/>
    <property type="project" value="InterPro"/>
</dbReference>
<comment type="similarity">
    <text evidence="8">Belongs to the ABC transporter superfamily. Drug exporter-1 (DrugE1) (TC 3.A.1.105) family.</text>
</comment>
<dbReference type="PROSITE" id="PS00211">
    <property type="entry name" value="ABC_TRANSPORTER_1"/>
    <property type="match status" value="1"/>
</dbReference>
<dbReference type="PANTHER" id="PTHR43582">
    <property type="entry name" value="LINEARMYCIN RESISTANCE ATP-BINDING PROTEIN LNRL"/>
    <property type="match status" value="1"/>
</dbReference>
<dbReference type="FunFam" id="3.40.50.300:FF:000589">
    <property type="entry name" value="ABC transporter, ATP-binding subunit"/>
    <property type="match status" value="1"/>
</dbReference>
<feature type="region of interest" description="Disordered" evidence="9">
    <location>
        <begin position="314"/>
        <end position="334"/>
    </location>
</feature>
<dbReference type="Pfam" id="PF13732">
    <property type="entry name" value="DrrA1-3_C"/>
    <property type="match status" value="1"/>
</dbReference>
<feature type="compositionally biased region" description="Basic and acidic residues" evidence="9">
    <location>
        <begin position="314"/>
        <end position="327"/>
    </location>
</feature>
<evidence type="ECO:0000256" key="5">
    <source>
        <dbReference type="ARBA" id="ARBA00022840"/>
    </source>
</evidence>
<dbReference type="PROSITE" id="PS50893">
    <property type="entry name" value="ABC_TRANSPORTER_2"/>
    <property type="match status" value="1"/>
</dbReference>
<dbReference type="SUPFAM" id="SSF52540">
    <property type="entry name" value="P-loop containing nucleoside triphosphate hydrolases"/>
    <property type="match status" value="1"/>
</dbReference>
<dbReference type="InterPro" id="IPR003593">
    <property type="entry name" value="AAA+_ATPase"/>
</dbReference>
<dbReference type="GO" id="GO:0043215">
    <property type="term" value="P:daunorubicin transport"/>
    <property type="evidence" value="ECO:0007669"/>
    <property type="project" value="InterPro"/>
</dbReference>
<reference evidence="11" key="1">
    <citation type="journal article" date="2015" name="Nature">
        <title>Complex archaea that bridge the gap between prokaryotes and eukaryotes.</title>
        <authorList>
            <person name="Spang A."/>
            <person name="Saw J.H."/>
            <person name="Jorgensen S.L."/>
            <person name="Zaremba-Niedzwiedzka K."/>
            <person name="Martijn J."/>
            <person name="Lind A.E."/>
            <person name="van Eijk R."/>
            <person name="Schleper C."/>
            <person name="Guy L."/>
            <person name="Ettema T.J."/>
        </authorList>
    </citation>
    <scope>NUCLEOTIDE SEQUENCE</scope>
</reference>
<dbReference type="GO" id="GO:0016887">
    <property type="term" value="F:ATP hydrolysis activity"/>
    <property type="evidence" value="ECO:0007669"/>
    <property type="project" value="InterPro"/>
</dbReference>
<keyword evidence="6" id="KW-1278">Translocase</keyword>
<evidence type="ECO:0000313" key="11">
    <source>
        <dbReference type="EMBL" id="KKM62635.1"/>
    </source>
</evidence>
<dbReference type="InterPro" id="IPR027417">
    <property type="entry name" value="P-loop_NTPase"/>
</dbReference>
<keyword evidence="7" id="KW-0472">Membrane</keyword>
<keyword evidence="4" id="KW-0547">Nucleotide-binding</keyword>
<protein>
    <recommendedName>
        <fullName evidence="10">ABC transporter domain-containing protein</fullName>
    </recommendedName>
</protein>
<feature type="domain" description="ABC transporter" evidence="10">
    <location>
        <begin position="6"/>
        <end position="237"/>
    </location>
</feature>
<organism evidence="11">
    <name type="scientific">marine sediment metagenome</name>
    <dbReference type="NCBI Taxonomy" id="412755"/>
    <lineage>
        <taxon>unclassified sequences</taxon>
        <taxon>metagenomes</taxon>
        <taxon>ecological metagenomes</taxon>
    </lineage>
</organism>
<dbReference type="InterPro" id="IPR005894">
    <property type="entry name" value="DrrA"/>
</dbReference>